<dbReference type="GO" id="GO:0005886">
    <property type="term" value="C:plasma membrane"/>
    <property type="evidence" value="ECO:0007669"/>
    <property type="project" value="UniProtKB-SubCell"/>
</dbReference>
<keyword evidence="5 6" id="KW-0472">Membrane</keyword>
<name>Q1QD49_PSYCK</name>
<dbReference type="HOGENOM" id="CLU_022017_7_4_6"/>
<feature type="transmembrane region" description="Helical" evidence="6">
    <location>
        <begin position="39"/>
        <end position="58"/>
    </location>
</feature>
<feature type="transmembrane region" description="Helical" evidence="6">
    <location>
        <begin position="12"/>
        <end position="33"/>
    </location>
</feature>
<feature type="transmembrane region" description="Helical" evidence="6">
    <location>
        <begin position="253"/>
        <end position="271"/>
    </location>
</feature>
<feature type="transmembrane region" description="Helical" evidence="6">
    <location>
        <begin position="78"/>
        <end position="99"/>
    </location>
</feature>
<dbReference type="eggNOG" id="COG2244">
    <property type="taxonomic scope" value="Bacteria"/>
</dbReference>
<feature type="transmembrane region" description="Helical" evidence="6">
    <location>
        <begin position="381"/>
        <end position="401"/>
    </location>
</feature>
<feature type="transmembrane region" description="Helical" evidence="6">
    <location>
        <begin position="119"/>
        <end position="137"/>
    </location>
</feature>
<evidence type="ECO:0000256" key="2">
    <source>
        <dbReference type="ARBA" id="ARBA00022475"/>
    </source>
</evidence>
<dbReference type="EMBL" id="CP000323">
    <property type="protein sequence ID" value="ABE74404.1"/>
    <property type="molecule type" value="Genomic_DNA"/>
</dbReference>
<dbReference type="RefSeq" id="WP_011512972.1">
    <property type="nucleotide sequence ID" value="NC_007969.1"/>
</dbReference>
<feature type="transmembrane region" description="Helical" evidence="6">
    <location>
        <begin position="291"/>
        <end position="310"/>
    </location>
</feature>
<evidence type="ECO:0000313" key="8">
    <source>
        <dbReference type="Proteomes" id="UP000002425"/>
    </source>
</evidence>
<evidence type="ECO:0000256" key="6">
    <source>
        <dbReference type="SAM" id="Phobius"/>
    </source>
</evidence>
<gene>
    <name evidence="7" type="ordered locus">Pcryo_0621</name>
</gene>
<organism evidence="7 8">
    <name type="scientific">Psychrobacter cryohalolentis (strain ATCC BAA-1226 / DSM 17306 / VKM B-2378 / K5)</name>
    <dbReference type="NCBI Taxonomy" id="335284"/>
    <lineage>
        <taxon>Bacteria</taxon>
        <taxon>Pseudomonadati</taxon>
        <taxon>Pseudomonadota</taxon>
        <taxon>Gammaproteobacteria</taxon>
        <taxon>Moraxellales</taxon>
        <taxon>Moraxellaceae</taxon>
        <taxon>Psychrobacter</taxon>
    </lineage>
</organism>
<dbReference type="PANTHER" id="PTHR30250">
    <property type="entry name" value="PST FAMILY PREDICTED COLANIC ACID TRANSPORTER"/>
    <property type="match status" value="1"/>
</dbReference>
<evidence type="ECO:0000256" key="4">
    <source>
        <dbReference type="ARBA" id="ARBA00022989"/>
    </source>
</evidence>
<evidence type="ECO:0000256" key="3">
    <source>
        <dbReference type="ARBA" id="ARBA00022692"/>
    </source>
</evidence>
<dbReference type="AlphaFoldDB" id="Q1QD49"/>
<keyword evidence="8" id="KW-1185">Reference proteome</keyword>
<feature type="transmembrane region" description="Helical" evidence="6">
    <location>
        <begin position="356"/>
        <end position="375"/>
    </location>
</feature>
<evidence type="ECO:0000313" key="7">
    <source>
        <dbReference type="EMBL" id="ABE74404.1"/>
    </source>
</evidence>
<evidence type="ECO:0000256" key="1">
    <source>
        <dbReference type="ARBA" id="ARBA00004651"/>
    </source>
</evidence>
<sequence>MLKRLFKDSVTYTLPSLISRGMSFFLIPLYTKVLTTADYGSFDLFLIFVNIINLTIALEVSQGLARYFTSEDNTNSKVLYASSAFWFTFAVYTIFSVLLLIFHKKLSFMVMGQLNVENAFILGILYIWSNGLFYLIQNQFRWELRSKEYAVISIIMSVATAFVSVLAAYFLDYGLEGLLFGLLIGNLIGGIFGLWLLRNTFRFRFSLIKLKEMLVFSIPLVFSGVAVWLSLYIDRIMIKHLMTISDVGLYGLGYRVSSIAGLAMVGFQGALTPLIYKHYHEKTTPPQLARIFRYFVTLILLIFILISFFAENILHLIVTEEFYYSYSVIIFLVPAIILSNMYIFAPGMAIAKKTSYFVIVNIIGATLNIVLNYVLIPIFGIQGAAVATLISYFIVFTIYMILSQKIYYVPHDFKPIIASTLLVSLLAWFIPIIHESFYLLLIYKSIALIFCILLFLLAGLISLKDFKQFRDLLKK</sequence>
<accession>Q1QD49</accession>
<dbReference type="InterPro" id="IPR002797">
    <property type="entry name" value="Polysacc_synth"/>
</dbReference>
<dbReference type="Proteomes" id="UP000002425">
    <property type="component" value="Chromosome"/>
</dbReference>
<dbReference type="STRING" id="335284.Pcryo_0621"/>
<feature type="transmembrane region" description="Helical" evidence="6">
    <location>
        <begin position="213"/>
        <end position="233"/>
    </location>
</feature>
<dbReference type="KEGG" id="pcr:Pcryo_0621"/>
<keyword evidence="4 6" id="KW-1133">Transmembrane helix</keyword>
<dbReference type="Pfam" id="PF01943">
    <property type="entry name" value="Polysacc_synt"/>
    <property type="match status" value="1"/>
</dbReference>
<keyword evidence="3 6" id="KW-0812">Transmembrane</keyword>
<dbReference type="InterPro" id="IPR050833">
    <property type="entry name" value="Poly_Biosynth_Transport"/>
</dbReference>
<feature type="transmembrane region" description="Helical" evidence="6">
    <location>
        <begin position="149"/>
        <end position="171"/>
    </location>
</feature>
<keyword evidence="2" id="KW-1003">Cell membrane</keyword>
<proteinExistence type="predicted"/>
<evidence type="ECO:0000256" key="5">
    <source>
        <dbReference type="ARBA" id="ARBA00023136"/>
    </source>
</evidence>
<feature type="transmembrane region" description="Helical" evidence="6">
    <location>
        <begin position="440"/>
        <end position="463"/>
    </location>
</feature>
<protein>
    <submittedName>
        <fullName evidence="7">Polysaccharide biosynthesis protein</fullName>
    </submittedName>
</protein>
<comment type="subcellular location">
    <subcellularLocation>
        <location evidence="1">Cell membrane</location>
        <topology evidence="1">Multi-pass membrane protein</topology>
    </subcellularLocation>
</comment>
<dbReference type="PANTHER" id="PTHR30250:SF11">
    <property type="entry name" value="O-ANTIGEN TRANSPORTER-RELATED"/>
    <property type="match status" value="1"/>
</dbReference>
<feature type="transmembrane region" description="Helical" evidence="6">
    <location>
        <begin position="322"/>
        <end position="344"/>
    </location>
</feature>
<reference evidence="7" key="1">
    <citation type="submission" date="2006-03" db="EMBL/GenBank/DDBJ databases">
        <title>Complete sequence of chromosome of Psychrobacter cryohalolentis K5.</title>
        <authorList>
            <consortium name="US DOE Joint Genome Institute"/>
            <person name="Copeland A."/>
            <person name="Lucas S."/>
            <person name="Lapidus A."/>
            <person name="Barry K."/>
            <person name="Detter J.C."/>
            <person name="Glavina del Rio T."/>
            <person name="Hammon N."/>
            <person name="Israni S."/>
            <person name="Dalin E."/>
            <person name="Tice H."/>
            <person name="Pitluck S."/>
            <person name="Brettin T."/>
            <person name="Bruce D."/>
            <person name="Han C."/>
            <person name="Tapia R."/>
            <person name="Sims D.R."/>
            <person name="Gilna P."/>
            <person name="Schmutz J."/>
            <person name="Larimer F."/>
            <person name="Land M."/>
            <person name="Hauser L."/>
            <person name="Kyrpides N."/>
            <person name="Kim E."/>
            <person name="Richardson P."/>
        </authorList>
    </citation>
    <scope>NUCLEOTIDE SEQUENCE</scope>
    <source>
        <strain evidence="7">K5</strain>
    </source>
</reference>
<feature type="transmembrane region" description="Helical" evidence="6">
    <location>
        <begin position="177"/>
        <end position="197"/>
    </location>
</feature>
<feature type="transmembrane region" description="Helical" evidence="6">
    <location>
        <begin position="413"/>
        <end position="434"/>
    </location>
</feature>